<evidence type="ECO:0000313" key="4">
    <source>
        <dbReference type="Proteomes" id="UP000626180"/>
    </source>
</evidence>
<evidence type="ECO:0000256" key="2">
    <source>
        <dbReference type="SAM" id="Phobius"/>
    </source>
</evidence>
<proteinExistence type="predicted"/>
<keyword evidence="4" id="KW-1185">Reference proteome</keyword>
<evidence type="ECO:0008006" key="5">
    <source>
        <dbReference type="Google" id="ProtNLM"/>
    </source>
</evidence>
<gene>
    <name evidence="3" type="ORF">IRZ65_09620</name>
</gene>
<sequence>MPVEFRAMISFPARQRGIASLMVILLTGMTLTIAALGMMYMVQGTQERQLAVHATTPAQLKAWTGVELLRQFLTNRSTNDLEALAAGEIAVGGTEGLRVELLSKTKPKSDQYRIVANVTGRAADSTAIVQAIFEVNPLDYTSTGTGPTTGAASGATGPSSPASVPPLIRISTDLNLNGSVSFEGPQQANISVKGKVNLSGNVTGLDAISSTDDITVGSSVSVSSLTTNGNVTLEGNASALTVSAIKNVTLTGNASAGTVTANGTLNMAGRQISTANVTGNVNISSGAITTLNSQADVFWTSKDSSREINTNGKVTYSGSNNGTAVAAIGDVRIDDGTVQTVRTQGNTLIDRGEITSRLDGQGALTASTAVVASGTIGGAFTVDKNSKVNVVRTINYQVNVPRVTVQTVKETVVQTSKVDAYQLRSNANYVFQLSSTGQRQVTVQGVGGIANGVYLLGNYPDAGGRGYRDFLCNEVNAQGMCTAPLQPNKTICQGATTFNGCITYRDGLWSLSGWSLAPGVLWFQGDVQAGSGVYYNSIIATGNIATTAKNKTIAVNYAGFDPICRNTRRAEDNVPASLDLAGLYPLNLCDIAKGLYKPSAVGNVALLAGGYLNGTFSGGTVTLGASNDVYGSVVAGNNVVTTGNTRVHGTITSAAQGGGVQQLGGSTTIDTTAWPSTFSPEQAPGNAPEGSGTTNSGAMYDIGRAQPTVQILWTRYL</sequence>
<keyword evidence="2" id="KW-0812">Transmembrane</keyword>
<keyword evidence="2" id="KW-0472">Membrane</keyword>
<feature type="transmembrane region" description="Helical" evidence="2">
    <location>
        <begin position="21"/>
        <end position="42"/>
    </location>
</feature>
<organism evidence="3 4">
    <name type="scientific">Pseudomonas luteola</name>
    <dbReference type="NCBI Taxonomy" id="47886"/>
    <lineage>
        <taxon>Bacteria</taxon>
        <taxon>Pseudomonadati</taxon>
        <taxon>Pseudomonadota</taxon>
        <taxon>Gammaproteobacteria</taxon>
        <taxon>Pseudomonadales</taxon>
        <taxon>Pseudomonadaceae</taxon>
        <taxon>Pseudomonas</taxon>
    </lineage>
</organism>
<comment type="caution">
    <text evidence="3">The sequence shown here is derived from an EMBL/GenBank/DDBJ whole genome shotgun (WGS) entry which is preliminary data.</text>
</comment>
<dbReference type="EMBL" id="JADMCD010000003">
    <property type="protein sequence ID" value="MBF8640943.1"/>
    <property type="molecule type" value="Genomic_DNA"/>
</dbReference>
<evidence type="ECO:0000256" key="1">
    <source>
        <dbReference type="SAM" id="MobiDB-lite"/>
    </source>
</evidence>
<dbReference type="RefSeq" id="WP_125912933.1">
    <property type="nucleotide sequence ID" value="NZ_CP069262.1"/>
</dbReference>
<feature type="region of interest" description="Disordered" evidence="1">
    <location>
        <begin position="673"/>
        <end position="700"/>
    </location>
</feature>
<name>A0ABS0FKR1_PSELU</name>
<protein>
    <recommendedName>
        <fullName evidence="5">DUF342 domain-containing protein</fullName>
    </recommendedName>
</protein>
<reference evidence="3 4" key="1">
    <citation type="submission" date="2020-10" db="EMBL/GenBank/DDBJ databases">
        <title>Genome sequences of Pseudomonas isolates.</title>
        <authorList>
            <person name="Wessels L."/>
            <person name="Reich F."/>
            <person name="Hammerl J."/>
        </authorList>
    </citation>
    <scope>NUCLEOTIDE SEQUENCE [LARGE SCALE GENOMIC DNA]</scope>
    <source>
        <strain evidence="3 4">20-MO00624-0</strain>
    </source>
</reference>
<dbReference type="Proteomes" id="UP000626180">
    <property type="component" value="Unassembled WGS sequence"/>
</dbReference>
<accession>A0ABS0FKR1</accession>
<keyword evidence="2" id="KW-1133">Transmembrane helix</keyword>
<evidence type="ECO:0000313" key="3">
    <source>
        <dbReference type="EMBL" id="MBF8640943.1"/>
    </source>
</evidence>